<dbReference type="SUPFAM" id="SSF48371">
    <property type="entry name" value="ARM repeat"/>
    <property type="match status" value="1"/>
</dbReference>
<reference evidence="2 4" key="2">
    <citation type="submission" date="2018-03" db="EMBL/GenBank/DDBJ databases">
        <authorList>
            <person name="Fogelqvist J."/>
        </authorList>
    </citation>
    <scope>NUCLEOTIDE SEQUENCE [LARGE SCALE GENOMIC DNA]</scope>
</reference>
<dbReference type="Pfam" id="PF05536">
    <property type="entry name" value="Neurochondrin"/>
    <property type="match status" value="2"/>
</dbReference>
<dbReference type="EMBL" id="CDSF01000078">
    <property type="protein sequence ID" value="CEO97150.1"/>
    <property type="molecule type" value="Genomic_DNA"/>
</dbReference>
<evidence type="ECO:0000313" key="1">
    <source>
        <dbReference type="EMBL" id="CEO97150.1"/>
    </source>
</evidence>
<evidence type="ECO:0000313" key="3">
    <source>
        <dbReference type="Proteomes" id="UP000039324"/>
    </source>
</evidence>
<proteinExistence type="predicted"/>
<reference evidence="1 3" key="1">
    <citation type="submission" date="2015-02" db="EMBL/GenBank/DDBJ databases">
        <authorList>
            <person name="Chooi Y.-H."/>
        </authorList>
    </citation>
    <scope>NUCLEOTIDE SEQUENCE [LARGE SCALE GENOMIC DNA]</scope>
    <source>
        <strain evidence="1">E3</strain>
    </source>
</reference>
<dbReference type="Proteomes" id="UP000039324">
    <property type="component" value="Unassembled WGS sequence"/>
</dbReference>
<keyword evidence="3" id="KW-1185">Reference proteome</keyword>
<dbReference type="PANTHER" id="PTHR13109:SF7">
    <property type="entry name" value="NEUROCHONDRIN"/>
    <property type="match status" value="1"/>
</dbReference>
<evidence type="ECO:0000313" key="2">
    <source>
        <dbReference type="EMBL" id="SPR01124.1"/>
    </source>
</evidence>
<dbReference type="EMBL" id="OVEO01000016">
    <property type="protein sequence ID" value="SPR01124.1"/>
    <property type="molecule type" value="Genomic_DNA"/>
</dbReference>
<geneLocation type="mitochondrion" evidence="2"/>
<gene>
    <name evidence="1" type="ORF">PBRA_005754</name>
    <name evidence="2" type="ORF">PLBR_LOCUS8339</name>
</gene>
<name>A0A0G4IPL5_PLABS</name>
<dbReference type="Proteomes" id="UP000290189">
    <property type="component" value="Unassembled WGS sequence"/>
</dbReference>
<dbReference type="InterPro" id="IPR008709">
    <property type="entry name" value="Neurochondrin"/>
</dbReference>
<sequence length="549" mass="60216">MSGGVDAAERLLRSSVDEEKLAGLLLLSRSGTVPAVDDLDRLASALGVTFLRRLLRTPDAAPLAVSVLAVFSASPAVASRFAQQRICRDVESVIDVVPLDDVFTLYSHCIAAGDPTPLLDSALPRRLWNDPEQSDKFAVVVGEWPAYVSDPDAVLLHPNSIVNDLAAEFHDSADKRKFDALAALVAIMGNPDDDHPLNQLPSWATNVRDGLVQVLSSRIDDENRRLAISLARLCLVKFGAKWATGTKLPAVIVATVSIETRILLEARLDAAKDEDDERTLCTCFDITARVIGFLVEDDGWSDLDADTLGVMRDRLCDVMRAIFAFIAQCESRDIVDDVILIRCIRPLGIWLSEDTESFRSEVLVNAPFLVRVCKSCRESANPLPDLLRPFAHVAADAEGAQRLIENGLPDEVLRLLESSSASDELVVWDSLSVLINLAEHDQNVLRGNDKAIDILLARFKITRDDHVQLLAVLLRLLSLGPIPKSIQSDSTFWQRVVSVLSMSAAIPEDDQLLSICLRYLKPLISTCPALQKVQVPPALSDAFQSRRSI</sequence>
<dbReference type="STRING" id="37360.A0A0G4IPL5"/>
<dbReference type="AlphaFoldDB" id="A0A0G4IPL5"/>
<evidence type="ECO:0000313" key="4">
    <source>
        <dbReference type="Proteomes" id="UP000290189"/>
    </source>
</evidence>
<protein>
    <submittedName>
        <fullName evidence="1">Uncharacterized protein</fullName>
    </submittedName>
</protein>
<dbReference type="InterPro" id="IPR016024">
    <property type="entry name" value="ARM-type_fold"/>
</dbReference>
<dbReference type="PANTHER" id="PTHR13109">
    <property type="entry name" value="NEUROCHONDRIN"/>
    <property type="match status" value="1"/>
</dbReference>
<dbReference type="OrthoDB" id="8962942at2759"/>
<keyword evidence="2" id="KW-0496">Mitochondrion</keyword>
<organism evidence="1 3">
    <name type="scientific">Plasmodiophora brassicae</name>
    <name type="common">Clubroot disease agent</name>
    <dbReference type="NCBI Taxonomy" id="37360"/>
    <lineage>
        <taxon>Eukaryota</taxon>
        <taxon>Sar</taxon>
        <taxon>Rhizaria</taxon>
        <taxon>Endomyxa</taxon>
        <taxon>Phytomyxea</taxon>
        <taxon>Plasmodiophorida</taxon>
        <taxon>Plasmodiophoridae</taxon>
        <taxon>Plasmodiophora</taxon>
    </lineage>
</organism>
<accession>A0A0G4IPL5</accession>